<dbReference type="PANTHER" id="PTHR38687:SF1">
    <property type="entry name" value="CELL DIVISION PROTEIN DEDD"/>
    <property type="match status" value="1"/>
</dbReference>
<dbReference type="EMBL" id="SMGD01000014">
    <property type="protein sequence ID" value="TCK47468.1"/>
    <property type="molecule type" value="Genomic_DNA"/>
</dbReference>
<dbReference type="Gene3D" id="3.30.70.1070">
    <property type="entry name" value="Sporulation related repeat"/>
    <property type="match status" value="1"/>
</dbReference>
<evidence type="ECO:0000259" key="2">
    <source>
        <dbReference type="PROSITE" id="PS51724"/>
    </source>
</evidence>
<dbReference type="RefSeq" id="WP_131913284.1">
    <property type="nucleotide sequence ID" value="NZ_OU594967.1"/>
</dbReference>
<evidence type="ECO:0000256" key="1">
    <source>
        <dbReference type="SAM" id="MobiDB-lite"/>
    </source>
</evidence>
<name>A0A4R1JA36_9GAMM</name>
<proteinExistence type="predicted"/>
<comment type="caution">
    <text evidence="3">The sequence shown here is derived from an EMBL/GenBank/DDBJ whole genome shotgun (WGS) entry which is preliminary data.</text>
</comment>
<dbReference type="GO" id="GO:0032153">
    <property type="term" value="C:cell division site"/>
    <property type="evidence" value="ECO:0007669"/>
    <property type="project" value="TreeGrafter"/>
</dbReference>
<evidence type="ECO:0000313" key="3">
    <source>
        <dbReference type="EMBL" id="TCK47468.1"/>
    </source>
</evidence>
<feature type="domain" description="SPOR" evidence="2">
    <location>
        <begin position="107"/>
        <end position="186"/>
    </location>
</feature>
<dbReference type="GO" id="GO:0030428">
    <property type="term" value="C:cell septum"/>
    <property type="evidence" value="ECO:0007669"/>
    <property type="project" value="TreeGrafter"/>
</dbReference>
<organism evidence="3 4">
    <name type="scientific">Celerinatantimonas diazotrophica</name>
    <dbReference type="NCBI Taxonomy" id="412034"/>
    <lineage>
        <taxon>Bacteria</taxon>
        <taxon>Pseudomonadati</taxon>
        <taxon>Pseudomonadota</taxon>
        <taxon>Gammaproteobacteria</taxon>
        <taxon>Celerinatantimonadaceae</taxon>
        <taxon>Celerinatantimonas</taxon>
    </lineage>
</organism>
<dbReference type="OrthoDB" id="7069135at2"/>
<sequence length="191" mass="20708">MSSQFKHRLIGTIVLVALLVIILPDIIDGHKEAVKEQFSTIPFAPKPADEKPLMIDLSKPSNDAQQQTGQMASSTANSSAVAPTQSPSTVTAQSAAEPNNSAPQSQAFTGNGWIIQLATLKSADSTQRLIEKLRNAGYQAHSYPQEPVDGKLNRIFVGPELSKDAMEKKIAKLKQLTGLKGFVRRFDPLDQ</sequence>
<keyword evidence="4" id="KW-1185">Reference proteome</keyword>
<dbReference type="PROSITE" id="PS51724">
    <property type="entry name" value="SPOR"/>
    <property type="match status" value="1"/>
</dbReference>
<feature type="compositionally biased region" description="Polar residues" evidence="1">
    <location>
        <begin position="59"/>
        <end position="105"/>
    </location>
</feature>
<evidence type="ECO:0000313" key="4">
    <source>
        <dbReference type="Proteomes" id="UP000295565"/>
    </source>
</evidence>
<accession>A0A4R1JA36</accession>
<dbReference type="InterPro" id="IPR036680">
    <property type="entry name" value="SPOR-like_sf"/>
</dbReference>
<dbReference type="GO" id="GO:0042834">
    <property type="term" value="F:peptidoglycan binding"/>
    <property type="evidence" value="ECO:0007669"/>
    <property type="project" value="InterPro"/>
</dbReference>
<dbReference type="InterPro" id="IPR007730">
    <property type="entry name" value="SPOR-like_dom"/>
</dbReference>
<dbReference type="PANTHER" id="PTHR38687">
    <property type="entry name" value="CELL DIVISION PROTEIN DEDD-RELATED"/>
    <property type="match status" value="1"/>
</dbReference>
<dbReference type="SUPFAM" id="SSF110997">
    <property type="entry name" value="Sporulation related repeat"/>
    <property type="match status" value="1"/>
</dbReference>
<dbReference type="AlphaFoldDB" id="A0A4R1JA36"/>
<dbReference type="GO" id="GO:0032506">
    <property type="term" value="P:cytokinetic process"/>
    <property type="evidence" value="ECO:0007669"/>
    <property type="project" value="TreeGrafter"/>
</dbReference>
<feature type="region of interest" description="Disordered" evidence="1">
    <location>
        <begin position="43"/>
        <end position="105"/>
    </location>
</feature>
<dbReference type="Proteomes" id="UP000295565">
    <property type="component" value="Unassembled WGS sequence"/>
</dbReference>
<gene>
    <name evidence="3" type="ORF">EV690_2495</name>
</gene>
<dbReference type="InterPro" id="IPR052521">
    <property type="entry name" value="Cell_div_SPOR-domain"/>
</dbReference>
<reference evidence="3 4" key="1">
    <citation type="submission" date="2019-03" db="EMBL/GenBank/DDBJ databases">
        <title>Genomic Encyclopedia of Type Strains, Phase IV (KMG-IV): sequencing the most valuable type-strain genomes for metagenomic binning, comparative biology and taxonomic classification.</title>
        <authorList>
            <person name="Goeker M."/>
        </authorList>
    </citation>
    <scope>NUCLEOTIDE SEQUENCE [LARGE SCALE GENOMIC DNA]</scope>
    <source>
        <strain evidence="3 4">DSM 18577</strain>
    </source>
</reference>
<dbReference type="Pfam" id="PF05036">
    <property type="entry name" value="SPOR"/>
    <property type="match status" value="1"/>
</dbReference>
<protein>
    <submittedName>
        <fullName evidence="3">DedD protein</fullName>
    </submittedName>
</protein>